<accession>A0ABV8LWJ5</accession>
<evidence type="ECO:0000313" key="6">
    <source>
        <dbReference type="Proteomes" id="UP001595816"/>
    </source>
</evidence>
<dbReference type="PANTHER" id="PTHR45947:SF3">
    <property type="entry name" value="SULFOQUINOVOSYL TRANSFERASE SQD2"/>
    <property type="match status" value="1"/>
</dbReference>
<dbReference type="EC" id="2.4.-.-" evidence="5"/>
<evidence type="ECO:0000256" key="2">
    <source>
        <dbReference type="ARBA" id="ARBA00022679"/>
    </source>
</evidence>
<dbReference type="InterPro" id="IPR028098">
    <property type="entry name" value="Glyco_trans_4-like_N"/>
</dbReference>
<evidence type="ECO:0000259" key="4">
    <source>
        <dbReference type="Pfam" id="PF13439"/>
    </source>
</evidence>
<dbReference type="PANTHER" id="PTHR45947">
    <property type="entry name" value="SULFOQUINOVOSYL TRANSFERASE SQD2"/>
    <property type="match status" value="1"/>
</dbReference>
<comment type="caution">
    <text evidence="5">The sequence shown here is derived from an EMBL/GenBank/DDBJ whole genome shotgun (WGS) entry which is preliminary data.</text>
</comment>
<evidence type="ECO:0000259" key="3">
    <source>
        <dbReference type="Pfam" id="PF00534"/>
    </source>
</evidence>
<gene>
    <name evidence="5" type="ORF">ACFOZ4_32720</name>
</gene>
<keyword evidence="2 5" id="KW-0808">Transferase</keyword>
<dbReference type="GO" id="GO:0016757">
    <property type="term" value="F:glycosyltransferase activity"/>
    <property type="evidence" value="ECO:0007669"/>
    <property type="project" value="UniProtKB-KW"/>
</dbReference>
<protein>
    <submittedName>
        <fullName evidence="5">Glycosyltransferase</fullName>
        <ecNumber evidence="5">2.4.-.-</ecNumber>
    </submittedName>
</protein>
<dbReference type="InterPro" id="IPR050194">
    <property type="entry name" value="Glycosyltransferase_grp1"/>
</dbReference>
<evidence type="ECO:0000256" key="1">
    <source>
        <dbReference type="ARBA" id="ARBA00022676"/>
    </source>
</evidence>
<name>A0ABV8LWJ5_9ACTN</name>
<keyword evidence="6" id="KW-1185">Reference proteome</keyword>
<dbReference type="SUPFAM" id="SSF53756">
    <property type="entry name" value="UDP-Glycosyltransferase/glycogen phosphorylase"/>
    <property type="match status" value="1"/>
</dbReference>
<dbReference type="RefSeq" id="WP_253756391.1">
    <property type="nucleotide sequence ID" value="NZ_JAMZDZ010000001.1"/>
</dbReference>
<evidence type="ECO:0000313" key="5">
    <source>
        <dbReference type="EMBL" id="MFC4135401.1"/>
    </source>
</evidence>
<reference evidence="6" key="1">
    <citation type="journal article" date="2019" name="Int. J. Syst. Evol. Microbiol.">
        <title>The Global Catalogue of Microorganisms (GCM) 10K type strain sequencing project: providing services to taxonomists for standard genome sequencing and annotation.</title>
        <authorList>
            <consortium name="The Broad Institute Genomics Platform"/>
            <consortium name="The Broad Institute Genome Sequencing Center for Infectious Disease"/>
            <person name="Wu L."/>
            <person name="Ma J."/>
        </authorList>
    </citation>
    <scope>NUCLEOTIDE SEQUENCE [LARGE SCALE GENOMIC DNA]</scope>
    <source>
        <strain evidence="6">CGMCC 4.7289</strain>
    </source>
</reference>
<proteinExistence type="predicted"/>
<sequence>MTQQLIAPVPVVARVQRVAHFTDTYLPRRDGVVTSLRTLCDALTADGCETVTVAPRHRSQNPCPELLTLGSVPCGVADLRLGGWPRRVHLERFAAWRPDLIHVHTPGPMGLLGTIAARRLGLPLVHSYHTDLYAYADAYRIPARAIELGLSWYANRIGVEPPNPDPARSRRHAAIDGLNRLLLDDAAAVVVPTPAVLARGGLPVPDERIFLVPAGVAPRTPSGEDIAEFRRRHGVHDGLVVLFVGRVNREKGVDLLLEAFATITRTLPAAQLVLIGAVYERRWLAGLLQSTGVADRVVVTGQLPPEEVAAAYALADVFAFPSRTDTQGLVLQEAALAGVPSVLADAQLHRTGALGSATRLAEPTPEAYGRALAELLTDPEAARRLGLAARERALLHTPTRYAAAMRDVYDRAAG</sequence>
<dbReference type="InterPro" id="IPR001296">
    <property type="entry name" value="Glyco_trans_1"/>
</dbReference>
<dbReference type="Gene3D" id="3.40.50.2000">
    <property type="entry name" value="Glycogen Phosphorylase B"/>
    <property type="match status" value="2"/>
</dbReference>
<keyword evidence="1 5" id="KW-0328">Glycosyltransferase</keyword>
<organism evidence="5 6">
    <name type="scientific">Hamadaea flava</name>
    <dbReference type="NCBI Taxonomy" id="1742688"/>
    <lineage>
        <taxon>Bacteria</taxon>
        <taxon>Bacillati</taxon>
        <taxon>Actinomycetota</taxon>
        <taxon>Actinomycetes</taxon>
        <taxon>Micromonosporales</taxon>
        <taxon>Micromonosporaceae</taxon>
        <taxon>Hamadaea</taxon>
    </lineage>
</organism>
<feature type="domain" description="Glycosyltransferase subfamily 4-like N-terminal" evidence="4">
    <location>
        <begin position="30"/>
        <end position="216"/>
    </location>
</feature>
<dbReference type="Pfam" id="PF13439">
    <property type="entry name" value="Glyco_transf_4"/>
    <property type="match status" value="1"/>
</dbReference>
<dbReference type="EMBL" id="JBHSAY010000021">
    <property type="protein sequence ID" value="MFC4135401.1"/>
    <property type="molecule type" value="Genomic_DNA"/>
</dbReference>
<dbReference type="Pfam" id="PF00534">
    <property type="entry name" value="Glycos_transf_1"/>
    <property type="match status" value="1"/>
</dbReference>
<feature type="domain" description="Glycosyl transferase family 1" evidence="3">
    <location>
        <begin position="227"/>
        <end position="392"/>
    </location>
</feature>
<dbReference type="Proteomes" id="UP001595816">
    <property type="component" value="Unassembled WGS sequence"/>
</dbReference>